<keyword evidence="1" id="KW-0472">Membrane</keyword>
<evidence type="ECO:0000313" key="2">
    <source>
        <dbReference type="EMBL" id="PVA07598.1"/>
    </source>
</evidence>
<reference evidence="2 3" key="1">
    <citation type="submission" date="2018-04" db="EMBL/GenBank/DDBJ databases">
        <title>Pelagivirga bohaiensis gen. nov., sp. nov., a bacterium isolated from the Bohai Sea.</title>
        <authorList>
            <person name="Ji X."/>
        </authorList>
    </citation>
    <scope>NUCLEOTIDE SEQUENCE [LARGE SCALE GENOMIC DNA]</scope>
    <source>
        <strain evidence="2 3">BH-SD16</strain>
    </source>
</reference>
<organism evidence="2 3">
    <name type="scientific">Thalassorhabdomicrobium marinisediminis</name>
    <dbReference type="NCBI Taxonomy" id="2170577"/>
    <lineage>
        <taxon>Bacteria</taxon>
        <taxon>Pseudomonadati</taxon>
        <taxon>Pseudomonadota</taxon>
        <taxon>Alphaproteobacteria</taxon>
        <taxon>Rhodobacterales</taxon>
        <taxon>Paracoccaceae</taxon>
        <taxon>Thalassorhabdomicrobium</taxon>
    </lineage>
</organism>
<dbReference type="AlphaFoldDB" id="A0A2T7FZM9"/>
<keyword evidence="1" id="KW-0812">Transmembrane</keyword>
<evidence type="ECO:0000313" key="3">
    <source>
        <dbReference type="Proteomes" id="UP000244817"/>
    </source>
</evidence>
<dbReference type="OrthoDB" id="7831142at2"/>
<feature type="transmembrane region" description="Helical" evidence="1">
    <location>
        <begin position="58"/>
        <end position="81"/>
    </location>
</feature>
<evidence type="ECO:0000256" key="1">
    <source>
        <dbReference type="SAM" id="Phobius"/>
    </source>
</evidence>
<dbReference type="Proteomes" id="UP000244817">
    <property type="component" value="Unassembled WGS sequence"/>
</dbReference>
<name>A0A2T7FZM9_9RHOB</name>
<keyword evidence="1" id="KW-1133">Transmembrane helix</keyword>
<protein>
    <submittedName>
        <fullName evidence="2">Uncharacterized protein</fullName>
    </submittedName>
</protein>
<comment type="caution">
    <text evidence="2">The sequence shown here is derived from an EMBL/GenBank/DDBJ whole genome shotgun (WGS) entry which is preliminary data.</text>
</comment>
<keyword evidence="3" id="KW-1185">Reference proteome</keyword>
<feature type="transmembrane region" description="Helical" evidence="1">
    <location>
        <begin position="124"/>
        <end position="147"/>
    </location>
</feature>
<dbReference type="RefSeq" id="WP_108639640.1">
    <property type="nucleotide sequence ID" value="NZ_QCYG01000002.1"/>
</dbReference>
<sequence>MAFTIGGAVLLVVVMLDILLTMVGANQSSPIAMRVGKAAFDLFKLLPLGAFKHRLMGPAVMTVVASYWVAALALAWSLIFFGSDAAIDFQMEERGSGPLDILAHVGHLLSTVGGGVSRPESTSAALMGVLIGVNGMVVLTLSVSFVLGTTNTVVTGRQLFVSLDIADDANRIGDRAFLDKLIGFLVALNASPMALYFSHEDEEFRIPKRLATLLQMIAEDSPETARTLAGLLPGLKAGPAASLRARLDDWARRYAPAPGLLRGAASPERDGG</sequence>
<accession>A0A2T7FZM9</accession>
<dbReference type="EMBL" id="QCYG01000002">
    <property type="protein sequence ID" value="PVA07598.1"/>
    <property type="molecule type" value="Genomic_DNA"/>
</dbReference>
<proteinExistence type="predicted"/>
<gene>
    <name evidence="2" type="ORF">DC363_02890</name>
</gene>